<dbReference type="EMBL" id="BSEJ01000003">
    <property type="protein sequence ID" value="GLJ60756.1"/>
    <property type="molecule type" value="Genomic_DNA"/>
</dbReference>
<dbReference type="SMART" id="SM00354">
    <property type="entry name" value="HTH_LACI"/>
    <property type="match status" value="1"/>
</dbReference>
<gene>
    <name evidence="5" type="ORF">GCM10017576_08850</name>
</gene>
<dbReference type="GO" id="GO:0003700">
    <property type="term" value="F:DNA-binding transcription factor activity"/>
    <property type="evidence" value="ECO:0007669"/>
    <property type="project" value="TreeGrafter"/>
</dbReference>
<evidence type="ECO:0000256" key="3">
    <source>
        <dbReference type="ARBA" id="ARBA00023163"/>
    </source>
</evidence>
<evidence type="ECO:0000313" key="6">
    <source>
        <dbReference type="Proteomes" id="UP001142462"/>
    </source>
</evidence>
<dbReference type="PROSITE" id="PS50932">
    <property type="entry name" value="HTH_LACI_2"/>
    <property type="match status" value="1"/>
</dbReference>
<keyword evidence="2" id="KW-0238">DNA-binding</keyword>
<keyword evidence="6" id="KW-1185">Reference proteome</keyword>
<keyword evidence="1" id="KW-0805">Transcription regulation</keyword>
<reference evidence="5" key="2">
    <citation type="submission" date="2023-01" db="EMBL/GenBank/DDBJ databases">
        <authorList>
            <person name="Sun Q."/>
            <person name="Evtushenko L."/>
        </authorList>
    </citation>
    <scope>NUCLEOTIDE SEQUENCE</scope>
    <source>
        <strain evidence="5">VKM Ac-1020</strain>
    </source>
</reference>
<proteinExistence type="predicted"/>
<protein>
    <submittedName>
        <fullName evidence="5">LacI family transcriptional regulator</fullName>
    </submittedName>
</protein>
<accession>A0A9W6H1R6</accession>
<dbReference type="InterPro" id="IPR046335">
    <property type="entry name" value="LacI/GalR-like_sensor"/>
</dbReference>
<dbReference type="Pfam" id="PF00356">
    <property type="entry name" value="LacI"/>
    <property type="match status" value="1"/>
</dbReference>
<dbReference type="PROSITE" id="PS00356">
    <property type="entry name" value="HTH_LACI_1"/>
    <property type="match status" value="1"/>
</dbReference>
<dbReference type="AlphaFoldDB" id="A0A9W6H1R6"/>
<dbReference type="InterPro" id="IPR028082">
    <property type="entry name" value="Peripla_BP_I"/>
</dbReference>
<dbReference type="InterPro" id="IPR000843">
    <property type="entry name" value="HTH_LacI"/>
</dbReference>
<dbReference type="PRINTS" id="PR00036">
    <property type="entry name" value="HTHLACI"/>
</dbReference>
<dbReference type="GO" id="GO:0000976">
    <property type="term" value="F:transcription cis-regulatory region binding"/>
    <property type="evidence" value="ECO:0007669"/>
    <property type="project" value="TreeGrafter"/>
</dbReference>
<dbReference type="Gene3D" id="3.40.50.2300">
    <property type="match status" value="2"/>
</dbReference>
<dbReference type="PANTHER" id="PTHR30146:SF109">
    <property type="entry name" value="HTH-TYPE TRANSCRIPTIONAL REGULATOR GALS"/>
    <property type="match status" value="1"/>
</dbReference>
<evidence type="ECO:0000256" key="1">
    <source>
        <dbReference type="ARBA" id="ARBA00023015"/>
    </source>
</evidence>
<dbReference type="CDD" id="cd01392">
    <property type="entry name" value="HTH_LacI"/>
    <property type="match status" value="1"/>
</dbReference>
<comment type="caution">
    <text evidence="5">The sequence shown here is derived from an EMBL/GenBank/DDBJ whole genome shotgun (WGS) entry which is preliminary data.</text>
</comment>
<evidence type="ECO:0000313" key="5">
    <source>
        <dbReference type="EMBL" id="GLJ60756.1"/>
    </source>
</evidence>
<evidence type="ECO:0000256" key="2">
    <source>
        <dbReference type="ARBA" id="ARBA00023125"/>
    </source>
</evidence>
<organism evidence="5 6">
    <name type="scientific">Microbacterium barkeri</name>
    <dbReference type="NCBI Taxonomy" id="33917"/>
    <lineage>
        <taxon>Bacteria</taxon>
        <taxon>Bacillati</taxon>
        <taxon>Actinomycetota</taxon>
        <taxon>Actinomycetes</taxon>
        <taxon>Micrococcales</taxon>
        <taxon>Microbacteriaceae</taxon>
        <taxon>Microbacterium</taxon>
    </lineage>
</organism>
<dbReference type="RefSeq" id="WP_271172474.1">
    <property type="nucleotide sequence ID" value="NZ_BSEJ01000003.1"/>
</dbReference>
<dbReference type="SUPFAM" id="SSF47413">
    <property type="entry name" value="lambda repressor-like DNA-binding domains"/>
    <property type="match status" value="1"/>
</dbReference>
<dbReference type="Pfam" id="PF13377">
    <property type="entry name" value="Peripla_BP_3"/>
    <property type="match status" value="1"/>
</dbReference>
<name>A0A9W6H1R6_9MICO</name>
<dbReference type="PANTHER" id="PTHR30146">
    <property type="entry name" value="LACI-RELATED TRANSCRIPTIONAL REPRESSOR"/>
    <property type="match status" value="1"/>
</dbReference>
<dbReference type="Gene3D" id="1.10.260.40">
    <property type="entry name" value="lambda repressor-like DNA-binding domains"/>
    <property type="match status" value="1"/>
</dbReference>
<dbReference type="SUPFAM" id="SSF53822">
    <property type="entry name" value="Periplasmic binding protein-like I"/>
    <property type="match status" value="1"/>
</dbReference>
<dbReference type="CDD" id="cd01574">
    <property type="entry name" value="PBP1_LacI"/>
    <property type="match status" value="1"/>
</dbReference>
<feature type="domain" description="HTH lacI-type" evidence="4">
    <location>
        <begin position="8"/>
        <end position="62"/>
    </location>
</feature>
<dbReference type="InterPro" id="IPR010982">
    <property type="entry name" value="Lambda_DNA-bd_dom_sf"/>
</dbReference>
<reference evidence="5" key="1">
    <citation type="journal article" date="2014" name="Int. J. Syst. Evol. Microbiol.">
        <title>Complete genome sequence of Corynebacterium casei LMG S-19264T (=DSM 44701T), isolated from a smear-ripened cheese.</title>
        <authorList>
            <consortium name="US DOE Joint Genome Institute (JGI-PGF)"/>
            <person name="Walter F."/>
            <person name="Albersmeier A."/>
            <person name="Kalinowski J."/>
            <person name="Ruckert C."/>
        </authorList>
    </citation>
    <scope>NUCLEOTIDE SEQUENCE</scope>
    <source>
        <strain evidence="5">VKM Ac-1020</strain>
    </source>
</reference>
<keyword evidence="3" id="KW-0804">Transcription</keyword>
<sequence>MADQRRVPSIYDVAQRAGVSHQTVSRVLNDFEGIRPATREKVLDAIRELGYRRSVAARTLATSRTGSIGVLTPATAGFGPVSTLLAVEHAVRDAGYRPLVTSVVPEPDAVRAGVEFLLDHSVEALVAITPYRVMLAELEGVDLPVLTLQAGGEGPDAVAVDQLAGVGALVDHLRGLGHTAIQHIAGPAGYIEADLRRAAFERTARERGLAPLPTLEGDWTADAGYALAASIAPETTAIVAGNDQMALGIIHGLSDRGLRVPDDVSVTGFDDIPEAAHCLPPLTTAHQDFAEIGRLAVARLVARLDGRLDGGEATAPAAVAPRLIVRGSTASPRRG</sequence>
<evidence type="ECO:0000259" key="4">
    <source>
        <dbReference type="PROSITE" id="PS50932"/>
    </source>
</evidence>
<dbReference type="Proteomes" id="UP001142462">
    <property type="component" value="Unassembled WGS sequence"/>
</dbReference>